<dbReference type="InterPro" id="IPR037064">
    <property type="entry name" value="Formiminotransferase_N_sf"/>
</dbReference>
<sequence length="297" mass="33494">MQHEVGSGDDQRLDHGFSDVVLSTLGRTQIRNELAHPEEKFLIRGRRRNLHVNHQEIPVMRAKENPNSEDYNAKARGMDGKKREVMALKKLVRRIPEVRTTCFVWPWLNNDKESDSVIEQLIILVQRQRSRSGITSAWTKSMNRTQSSYHPPIHSTNLIYETALSSLEQAAKPYPRVAILNKFLDEAYNRVGYTLVSEFSPTQLQDYSSLRGAVVSMVKAALETIDLESHCGTHPRLGIVDHICFHPLAQTSLDQTAWLARSVAADTGYNLEASRGSRDGCCRGGTRAGKRIMDGKL</sequence>
<dbReference type="InterPro" id="IPR022384">
    <property type="entry name" value="FormiminoTrfase_cat_dom_sf"/>
</dbReference>
<dbReference type="PANTHER" id="PTHR12234">
    <property type="entry name" value="FORMIMINOTRANSFERASE-CYCLODEAMINASE"/>
    <property type="match status" value="1"/>
</dbReference>
<keyword evidence="3" id="KW-1185">Reference proteome</keyword>
<gene>
    <name evidence="2" type="ORF">IFM89_025220</name>
</gene>
<dbReference type="GO" id="GO:0005542">
    <property type="term" value="F:folic acid binding"/>
    <property type="evidence" value="ECO:0007669"/>
    <property type="project" value="InterPro"/>
</dbReference>
<proteinExistence type="predicted"/>
<comment type="caution">
    <text evidence="2">The sequence shown here is derived from an EMBL/GenBank/DDBJ whole genome shotgun (WGS) entry which is preliminary data.</text>
</comment>
<dbReference type="OrthoDB" id="48036at2759"/>
<evidence type="ECO:0000259" key="1">
    <source>
        <dbReference type="SMART" id="SM01222"/>
    </source>
</evidence>
<dbReference type="SMART" id="SM01222">
    <property type="entry name" value="FTCD_N"/>
    <property type="match status" value="1"/>
</dbReference>
<dbReference type="AlphaFoldDB" id="A0A835LCJ7"/>
<dbReference type="PANTHER" id="PTHR12234:SF1">
    <property type="entry name" value="FORMIMINOTRANSFERASE N-TERMINAL SUBDOMAIN-CONTAINING PROTEIN"/>
    <property type="match status" value="1"/>
</dbReference>
<evidence type="ECO:0000313" key="3">
    <source>
        <dbReference type="Proteomes" id="UP000631114"/>
    </source>
</evidence>
<dbReference type="Proteomes" id="UP000631114">
    <property type="component" value="Unassembled WGS sequence"/>
</dbReference>
<dbReference type="Pfam" id="PF07837">
    <property type="entry name" value="FTCD_N"/>
    <property type="match status" value="1"/>
</dbReference>
<accession>A0A835LCJ7</accession>
<protein>
    <recommendedName>
        <fullName evidence="1">Formiminotransferase N-terminal subdomain domain-containing protein</fullName>
    </recommendedName>
</protein>
<name>A0A835LCJ7_9MAGN</name>
<dbReference type="InterPro" id="IPR051623">
    <property type="entry name" value="FTCD"/>
</dbReference>
<feature type="domain" description="Formiminotransferase N-terminal subdomain" evidence="1">
    <location>
        <begin position="157"/>
        <end position="292"/>
    </location>
</feature>
<reference evidence="2 3" key="1">
    <citation type="submission" date="2020-10" db="EMBL/GenBank/DDBJ databases">
        <title>The Coptis chinensis genome and diversification of protoberbering-type alkaloids.</title>
        <authorList>
            <person name="Wang B."/>
            <person name="Shu S."/>
            <person name="Song C."/>
            <person name="Liu Y."/>
        </authorList>
    </citation>
    <scope>NUCLEOTIDE SEQUENCE [LARGE SCALE GENOMIC DNA]</scope>
    <source>
        <strain evidence="2">HL-2020</strain>
        <tissue evidence="2">Leaf</tissue>
    </source>
</reference>
<evidence type="ECO:0000313" key="2">
    <source>
        <dbReference type="EMBL" id="KAF9589510.1"/>
    </source>
</evidence>
<dbReference type="SUPFAM" id="SSF55116">
    <property type="entry name" value="Formiminotransferase domain of formiminotransferase-cyclodeaminase"/>
    <property type="match status" value="1"/>
</dbReference>
<dbReference type="GO" id="GO:0016740">
    <property type="term" value="F:transferase activity"/>
    <property type="evidence" value="ECO:0007669"/>
    <property type="project" value="InterPro"/>
</dbReference>
<organism evidence="2 3">
    <name type="scientific">Coptis chinensis</name>
    <dbReference type="NCBI Taxonomy" id="261450"/>
    <lineage>
        <taxon>Eukaryota</taxon>
        <taxon>Viridiplantae</taxon>
        <taxon>Streptophyta</taxon>
        <taxon>Embryophyta</taxon>
        <taxon>Tracheophyta</taxon>
        <taxon>Spermatophyta</taxon>
        <taxon>Magnoliopsida</taxon>
        <taxon>Ranunculales</taxon>
        <taxon>Ranunculaceae</taxon>
        <taxon>Coptidoideae</taxon>
        <taxon>Coptis</taxon>
    </lineage>
</organism>
<dbReference type="InterPro" id="IPR012886">
    <property type="entry name" value="Formiminotransferase_N"/>
</dbReference>
<dbReference type="Gene3D" id="3.30.990.10">
    <property type="entry name" value="Formiminotransferase, N-terminal subdomain"/>
    <property type="match status" value="1"/>
</dbReference>
<dbReference type="EMBL" id="JADFTS010000009">
    <property type="protein sequence ID" value="KAF9589510.1"/>
    <property type="molecule type" value="Genomic_DNA"/>
</dbReference>